<dbReference type="AlphaFoldDB" id="J0S0K4"/>
<evidence type="ECO:0000256" key="2">
    <source>
        <dbReference type="ARBA" id="ARBA00023008"/>
    </source>
</evidence>
<dbReference type="STRING" id="28892.Metli_1414"/>
<feature type="domain" description="Blue (type 1) copper" evidence="3">
    <location>
        <begin position="69"/>
        <end position="160"/>
    </location>
</feature>
<reference evidence="4 5" key="1">
    <citation type="submission" date="2011-08" db="EMBL/GenBank/DDBJ databases">
        <title>The complete genome of Methanofollis liminatans DSM 4140.</title>
        <authorList>
            <consortium name="US DOE Joint Genome Institute (JGI-PGF)"/>
            <person name="Lucas S."/>
            <person name="Han J."/>
            <person name="Lapidus A."/>
            <person name="Bruce D."/>
            <person name="Goodwin L."/>
            <person name="Pitluck S."/>
            <person name="Peters L."/>
            <person name="Kyrpides N."/>
            <person name="Mavromatis K."/>
            <person name="Ivanova N."/>
            <person name="Mikhailova N."/>
            <person name="Lu M."/>
            <person name="Detter J.C."/>
            <person name="Tapia R."/>
            <person name="Han C."/>
            <person name="Land M."/>
            <person name="Hauser L."/>
            <person name="Markowitz V."/>
            <person name="Cheng J.-F."/>
            <person name="Hugenholtz P."/>
            <person name="Woyke T."/>
            <person name="Wu D."/>
            <person name="Spring S."/>
            <person name="Schuler E."/>
            <person name="Brambilla E."/>
            <person name="Klenk H.-P."/>
            <person name="Eisen J.A."/>
        </authorList>
    </citation>
    <scope>NUCLEOTIDE SEQUENCE [LARGE SCALE GENOMIC DNA]</scope>
    <source>
        <strain evidence="4 5">DSM 4140</strain>
    </source>
</reference>
<sequence length="161" mass="17231">MHAHQSTLIILIALLACIAGCTGDQETPAPTETVTLPTETVTMPTETTTMPTETTTMPTETMTLPPDAVEITAENFAFDRQEIAVPAGSTVVIRFENRDAGIGHNVAVYETDAAENAIFRGDIITGPAETVYTFTAPETPGTYVFLCDPHPVQMRGAFVVT</sequence>
<protein>
    <submittedName>
        <fullName evidence="4">Blue (Type 1) copper domain protein</fullName>
    </submittedName>
</protein>
<dbReference type="Proteomes" id="UP000005095">
    <property type="component" value="Chromosome"/>
</dbReference>
<evidence type="ECO:0000256" key="1">
    <source>
        <dbReference type="ARBA" id="ARBA00022723"/>
    </source>
</evidence>
<keyword evidence="2" id="KW-0186">Copper</keyword>
<evidence type="ECO:0000313" key="4">
    <source>
        <dbReference type="EMBL" id="EJG07366.1"/>
    </source>
</evidence>
<dbReference type="InterPro" id="IPR000923">
    <property type="entry name" value="BlueCu_1"/>
</dbReference>
<dbReference type="HOGENOM" id="CLU_1648330_0_0_2"/>
<dbReference type="InterPro" id="IPR008972">
    <property type="entry name" value="Cupredoxin"/>
</dbReference>
<accession>J0S0K4</accession>
<evidence type="ECO:0000259" key="3">
    <source>
        <dbReference type="Pfam" id="PF00127"/>
    </source>
</evidence>
<dbReference type="GO" id="GO:0009055">
    <property type="term" value="F:electron transfer activity"/>
    <property type="evidence" value="ECO:0007669"/>
    <property type="project" value="InterPro"/>
</dbReference>
<keyword evidence="1" id="KW-0479">Metal-binding</keyword>
<proteinExistence type="predicted"/>
<evidence type="ECO:0000313" key="5">
    <source>
        <dbReference type="Proteomes" id="UP000005095"/>
    </source>
</evidence>
<dbReference type="EMBL" id="CM001555">
    <property type="protein sequence ID" value="EJG07366.1"/>
    <property type="molecule type" value="Genomic_DNA"/>
</dbReference>
<dbReference type="SUPFAM" id="SSF49503">
    <property type="entry name" value="Cupredoxins"/>
    <property type="match status" value="1"/>
</dbReference>
<dbReference type="Gene3D" id="2.60.40.420">
    <property type="entry name" value="Cupredoxins - blue copper proteins"/>
    <property type="match status" value="1"/>
</dbReference>
<name>J0S0K4_9EURY</name>
<dbReference type="Pfam" id="PF00127">
    <property type="entry name" value="Copper-bind"/>
    <property type="match status" value="1"/>
</dbReference>
<gene>
    <name evidence="4" type="ORF">Metli_1414</name>
</gene>
<keyword evidence="5" id="KW-1185">Reference proteome</keyword>
<dbReference type="RefSeq" id="WP_004039124.1">
    <property type="nucleotide sequence ID" value="NZ_CM001555.1"/>
</dbReference>
<organism evidence="4 5">
    <name type="scientific">Methanofollis liminatans DSM 4140</name>
    <dbReference type="NCBI Taxonomy" id="28892"/>
    <lineage>
        <taxon>Archaea</taxon>
        <taxon>Methanobacteriati</taxon>
        <taxon>Methanobacteriota</taxon>
        <taxon>Stenosarchaea group</taxon>
        <taxon>Methanomicrobia</taxon>
        <taxon>Methanomicrobiales</taxon>
        <taxon>Methanomicrobiaceae</taxon>
        <taxon>Methanofollis</taxon>
    </lineage>
</organism>
<dbReference type="GO" id="GO:0005507">
    <property type="term" value="F:copper ion binding"/>
    <property type="evidence" value="ECO:0007669"/>
    <property type="project" value="InterPro"/>
</dbReference>